<evidence type="ECO:0000256" key="7">
    <source>
        <dbReference type="ARBA" id="ARBA00023136"/>
    </source>
</evidence>
<keyword evidence="5" id="KW-0344">Guanine-nucleotide releasing factor</keyword>
<proteinExistence type="predicted"/>
<feature type="compositionally biased region" description="Basic and acidic residues" evidence="8">
    <location>
        <begin position="713"/>
        <end position="723"/>
    </location>
</feature>
<evidence type="ECO:0008006" key="13">
    <source>
        <dbReference type="Google" id="ProtNLM"/>
    </source>
</evidence>
<feature type="compositionally biased region" description="Polar residues" evidence="8">
    <location>
        <begin position="1001"/>
        <end position="1010"/>
    </location>
</feature>
<evidence type="ECO:0000256" key="3">
    <source>
        <dbReference type="ARBA" id="ARBA00022490"/>
    </source>
</evidence>
<evidence type="ECO:0000313" key="12">
    <source>
        <dbReference type="Proteomes" id="UP001460270"/>
    </source>
</evidence>
<dbReference type="PROSITE" id="PS50003">
    <property type="entry name" value="PH_DOMAIN"/>
    <property type="match status" value="1"/>
</dbReference>
<keyword evidence="3" id="KW-0963">Cytoplasm</keyword>
<evidence type="ECO:0000256" key="4">
    <source>
        <dbReference type="ARBA" id="ARBA00022553"/>
    </source>
</evidence>
<accession>A0AAW0PPI7</accession>
<dbReference type="GO" id="GO:0035556">
    <property type="term" value="P:intracellular signal transduction"/>
    <property type="evidence" value="ECO:0007669"/>
    <property type="project" value="InterPro"/>
</dbReference>
<dbReference type="InterPro" id="IPR011993">
    <property type="entry name" value="PH-like_dom_sf"/>
</dbReference>
<dbReference type="Gene3D" id="2.30.29.30">
    <property type="entry name" value="Pleckstrin-homology domain (PH domain)/Phosphotyrosine-binding domain (PTB)"/>
    <property type="match status" value="1"/>
</dbReference>
<evidence type="ECO:0000256" key="5">
    <source>
        <dbReference type="ARBA" id="ARBA00022658"/>
    </source>
</evidence>
<dbReference type="EMBL" id="JBBPFD010000005">
    <property type="protein sequence ID" value="KAK7926010.1"/>
    <property type="molecule type" value="Genomic_DNA"/>
</dbReference>
<keyword evidence="7" id="KW-0472">Membrane</keyword>
<protein>
    <recommendedName>
        <fullName evidence="13">Rho guanine nucleotide exchange factor 12-like</fullName>
    </recommendedName>
</protein>
<dbReference type="Pfam" id="PF00621">
    <property type="entry name" value="RhoGEF"/>
    <property type="match status" value="1"/>
</dbReference>
<dbReference type="FunFam" id="2.30.29.30:FF:000072">
    <property type="entry name" value="Rho guanine nucleotide exchange factor 1"/>
    <property type="match status" value="1"/>
</dbReference>
<dbReference type="PROSITE" id="PS50010">
    <property type="entry name" value="DH_2"/>
    <property type="match status" value="1"/>
</dbReference>
<dbReference type="SUPFAM" id="SSF50729">
    <property type="entry name" value="PH domain-like"/>
    <property type="match status" value="1"/>
</dbReference>
<feature type="region of interest" description="Disordered" evidence="8">
    <location>
        <begin position="13"/>
        <end position="45"/>
    </location>
</feature>
<comment type="subcellular location">
    <subcellularLocation>
        <location evidence="2">Cytoplasm</location>
    </subcellularLocation>
    <subcellularLocation>
        <location evidence="1">Membrane</location>
    </subcellularLocation>
</comment>
<dbReference type="InterPro" id="IPR041020">
    <property type="entry name" value="PH_16"/>
</dbReference>
<dbReference type="PROSITE" id="PS00741">
    <property type="entry name" value="DH_1"/>
    <property type="match status" value="1"/>
</dbReference>
<evidence type="ECO:0000313" key="11">
    <source>
        <dbReference type="EMBL" id="KAK7926010.1"/>
    </source>
</evidence>
<dbReference type="InterPro" id="IPR001331">
    <property type="entry name" value="GDS_CDC24_CS"/>
</dbReference>
<dbReference type="SUPFAM" id="SSF48065">
    <property type="entry name" value="DBL homology domain (DH-domain)"/>
    <property type="match status" value="1"/>
</dbReference>
<evidence type="ECO:0000256" key="1">
    <source>
        <dbReference type="ARBA" id="ARBA00004370"/>
    </source>
</evidence>
<feature type="compositionally biased region" description="Basic and acidic residues" evidence="8">
    <location>
        <begin position="501"/>
        <end position="596"/>
    </location>
</feature>
<feature type="compositionally biased region" description="Polar residues" evidence="8">
    <location>
        <begin position="981"/>
        <end position="990"/>
    </location>
</feature>
<evidence type="ECO:0000259" key="9">
    <source>
        <dbReference type="PROSITE" id="PS50003"/>
    </source>
</evidence>
<dbReference type="Gene3D" id="1.20.900.10">
    <property type="entry name" value="Dbl homology (DH) domain"/>
    <property type="match status" value="1"/>
</dbReference>
<dbReference type="GO" id="GO:0005085">
    <property type="term" value="F:guanyl-nucleotide exchange factor activity"/>
    <property type="evidence" value="ECO:0007669"/>
    <property type="project" value="UniProtKB-KW"/>
</dbReference>
<dbReference type="PANTHER" id="PTHR45872">
    <property type="entry name" value="RHO GUANINE NUCLEOTIDE EXCHANGE FACTOR 2, ISOFORM D"/>
    <property type="match status" value="1"/>
</dbReference>
<feature type="region of interest" description="Disordered" evidence="8">
    <location>
        <begin position="437"/>
        <end position="632"/>
    </location>
</feature>
<feature type="domain" description="PH" evidence="9">
    <location>
        <begin position="312"/>
        <end position="425"/>
    </location>
</feature>
<dbReference type="InterPro" id="IPR000219">
    <property type="entry name" value="DH_dom"/>
</dbReference>
<feature type="compositionally biased region" description="Basic and acidic residues" evidence="8">
    <location>
        <begin position="467"/>
        <end position="492"/>
    </location>
</feature>
<evidence type="ECO:0000256" key="8">
    <source>
        <dbReference type="SAM" id="MobiDB-lite"/>
    </source>
</evidence>
<dbReference type="GO" id="GO:0001664">
    <property type="term" value="F:G protein-coupled receptor binding"/>
    <property type="evidence" value="ECO:0007669"/>
    <property type="project" value="TreeGrafter"/>
</dbReference>
<reference evidence="12" key="1">
    <citation type="submission" date="2024-04" db="EMBL/GenBank/DDBJ databases">
        <title>Salinicola lusitanus LLJ914,a marine bacterium isolated from the Okinawa Trough.</title>
        <authorList>
            <person name="Li J."/>
        </authorList>
    </citation>
    <scope>NUCLEOTIDE SEQUENCE [LARGE SCALE GENOMIC DNA]</scope>
</reference>
<dbReference type="SMART" id="SM00233">
    <property type="entry name" value="PH"/>
    <property type="match status" value="1"/>
</dbReference>
<feature type="compositionally biased region" description="Basic and acidic residues" evidence="8">
    <location>
        <begin position="616"/>
        <end position="632"/>
    </location>
</feature>
<feature type="compositionally biased region" description="Acidic residues" evidence="8">
    <location>
        <begin position="597"/>
        <end position="610"/>
    </location>
</feature>
<dbReference type="AlphaFoldDB" id="A0AAW0PPI7"/>
<dbReference type="GO" id="GO:0016020">
    <property type="term" value="C:membrane"/>
    <property type="evidence" value="ECO:0007669"/>
    <property type="project" value="UniProtKB-SubCell"/>
</dbReference>
<feature type="compositionally biased region" description="Basic and acidic residues" evidence="8">
    <location>
        <begin position="652"/>
        <end position="675"/>
    </location>
</feature>
<feature type="region of interest" description="Disordered" evidence="8">
    <location>
        <begin position="975"/>
        <end position="1023"/>
    </location>
</feature>
<comment type="caution">
    <text evidence="11">The sequence shown here is derived from an EMBL/GenBank/DDBJ whole genome shotgun (WGS) entry which is preliminary data.</text>
</comment>
<dbReference type="Pfam" id="PF17838">
    <property type="entry name" value="PH_16"/>
    <property type="match status" value="1"/>
</dbReference>
<evidence type="ECO:0000259" key="10">
    <source>
        <dbReference type="PROSITE" id="PS50010"/>
    </source>
</evidence>
<feature type="region of interest" description="Disordered" evidence="8">
    <location>
        <begin position="652"/>
        <end position="761"/>
    </location>
</feature>
<keyword evidence="4" id="KW-0597">Phosphoprotein</keyword>
<evidence type="ECO:0000256" key="6">
    <source>
        <dbReference type="ARBA" id="ARBA00023054"/>
    </source>
</evidence>
<dbReference type="PANTHER" id="PTHR45872:SF3">
    <property type="entry name" value="RHO GUANINE NUCLEOTIDE EXCHANGE FACTOR 12"/>
    <property type="match status" value="1"/>
</dbReference>
<gene>
    <name evidence="11" type="ORF">WMY93_008320</name>
</gene>
<evidence type="ECO:0000256" key="2">
    <source>
        <dbReference type="ARBA" id="ARBA00004496"/>
    </source>
</evidence>
<sequence>MCDGCVQTSHFDFSPPSVELQDDDLDTFSRRGEAPGPGTTADVLSEDDQGPEVEVEEGAPTWQSAVSRDVLTALTPREIERQEVINELLHTERTHVRTLKVLDCVFYQRLSRDSILPVEDLKNIFSNLQEIIQLHAVLSEQMAAVRKRTEGPVVGSIGDDLLTWFSGEEEHRIKQAVALFCSNLPSALELIKTRQKKDQKFASFMQEAESNRLCRRLQLKDIIPVEMQRLTKYPLLLDNIAKYTDELEERRKVKKAAECCKKILNHLNQAVKEAENTQRLKEYQRRLDLSSLKPNENPVVLEVKNLDLTKKKLIHEGPLSWKLAKDKAIDMYTLLLEDVLVLLQRQDERLILKLHGKNLTSAADSKLVFSPVIRLSTVLVRPVATDHRSFFVLSMSDNVAQIYELTAQTISDQRTWQRLITQCADSMKARLHSRHTAVCQSDDERTSVSEEDQCSELPCVESSSPCDDVRCVEEPEHLQENPEEQTHQHPQENPEENLQQDTHKHSDENPQQHPEENPQDHPEENTQHHPEENTQHHPEENTQHHPEENPQHHPEENPQQHPEENPQDHPEENTQHHPEENTQHHPEENTQHHPEENPEEQEVDEAELEAFLDGQLAERLEQENQDRSTSKAEEALRTLSILKQLLLNHMIRDTEEDRDQPAQDNHLPESHREEPAAAEETPADSHTEDTPTELHTHEPGPAPHTDHSGPAPHTDHSAPDRGCPRCGTGGTPRRREESSESPEEPSAVWDQSPESVESVETPAADQCLQNGFTILDLCDGPEDGAEDDISIDMSKLLSSSSQTGGAGPNLSRQLMTHLRLLQADLHYLKEVEEKYRQLQHSLSDTTTDSEDYTGTVALITRGSVQTLGHLSVPTDGAVSSHGHCRESNTGHVHSTRGRHLRTTDRSRQDQAQSAPTTFTFKEAVPGFHKLKSEAKHQKNSKLKAITLTPSFHLLLRLFEVELCLWKEATPSSFRPHLPNSGHASLTQATPPSVRPYLPDSGHTSLTQATPPSFRPHLPDSGHASLIQTNRSRSRWSRFIPGPGLMQFSRGGQLTFSLVLRCCCHHL</sequence>
<keyword evidence="12" id="KW-1185">Reference proteome</keyword>
<keyword evidence="6" id="KW-0175">Coiled coil</keyword>
<dbReference type="FunFam" id="1.20.900.10:FF:000006">
    <property type="entry name" value="Rho guanine nucleotide exchange factor (GEF) 11"/>
    <property type="match status" value="1"/>
</dbReference>
<name>A0AAW0PPI7_9GOBI</name>
<dbReference type="CDD" id="cd00160">
    <property type="entry name" value="RhoGEF"/>
    <property type="match status" value="1"/>
</dbReference>
<dbReference type="GO" id="GO:0005737">
    <property type="term" value="C:cytoplasm"/>
    <property type="evidence" value="ECO:0007669"/>
    <property type="project" value="UniProtKB-SubCell"/>
</dbReference>
<dbReference type="InterPro" id="IPR035899">
    <property type="entry name" value="DBL_dom_sf"/>
</dbReference>
<dbReference type="InterPro" id="IPR001849">
    <property type="entry name" value="PH_domain"/>
</dbReference>
<feature type="region of interest" description="Disordered" evidence="8">
    <location>
        <begin position="874"/>
        <end position="913"/>
    </location>
</feature>
<dbReference type="Proteomes" id="UP001460270">
    <property type="component" value="Unassembled WGS sequence"/>
</dbReference>
<feature type="compositionally biased region" description="Basic and acidic residues" evidence="8">
    <location>
        <begin position="683"/>
        <end position="698"/>
    </location>
</feature>
<dbReference type="GO" id="GO:0007186">
    <property type="term" value="P:G protein-coupled receptor signaling pathway"/>
    <property type="evidence" value="ECO:0007669"/>
    <property type="project" value="TreeGrafter"/>
</dbReference>
<feature type="domain" description="DH" evidence="10">
    <location>
        <begin position="80"/>
        <end position="270"/>
    </location>
</feature>
<organism evidence="11 12">
    <name type="scientific">Mugilogobius chulae</name>
    <name type="common">yellowstripe goby</name>
    <dbReference type="NCBI Taxonomy" id="88201"/>
    <lineage>
        <taxon>Eukaryota</taxon>
        <taxon>Metazoa</taxon>
        <taxon>Chordata</taxon>
        <taxon>Craniata</taxon>
        <taxon>Vertebrata</taxon>
        <taxon>Euteleostomi</taxon>
        <taxon>Actinopterygii</taxon>
        <taxon>Neopterygii</taxon>
        <taxon>Teleostei</taxon>
        <taxon>Neoteleostei</taxon>
        <taxon>Acanthomorphata</taxon>
        <taxon>Gobiaria</taxon>
        <taxon>Gobiiformes</taxon>
        <taxon>Gobioidei</taxon>
        <taxon>Gobiidae</taxon>
        <taxon>Gobionellinae</taxon>
        <taxon>Mugilogobius</taxon>
    </lineage>
</organism>
<dbReference type="SMART" id="SM00325">
    <property type="entry name" value="RhoGEF"/>
    <property type="match status" value="1"/>
</dbReference>